<protein>
    <submittedName>
        <fullName evidence="1">Transcriptional regulator</fullName>
    </submittedName>
</protein>
<dbReference type="EMBL" id="BROD01000001">
    <property type="protein sequence ID" value="GKX65365.1"/>
    <property type="molecule type" value="Genomic_DNA"/>
</dbReference>
<organism evidence="1 2">
    <name type="scientific">Inconstantimicrobium mannanitabidum</name>
    <dbReference type="NCBI Taxonomy" id="1604901"/>
    <lineage>
        <taxon>Bacteria</taxon>
        <taxon>Bacillati</taxon>
        <taxon>Bacillota</taxon>
        <taxon>Clostridia</taxon>
        <taxon>Eubacteriales</taxon>
        <taxon>Clostridiaceae</taxon>
        <taxon>Inconstantimicrobium</taxon>
    </lineage>
</organism>
<sequence length="302" mass="35060">MQINRLFEIVYILFNKKTVTAKELAEHFEVSQRTIYRDIESLTIAGIPIYTNKGKGGGISILPEFIINKSLLSEKEQNEILLALQGLSALEVPNVNTTLNKLATLFNKNNTSWIDVDFSSWSSDDGDKEKFKLLKEAIFQRKVVKFDYYGSYGEKSARIVDPLKLVFKGQSWYVYACCRTKNDYRMFKVTRISNLIITEDNFDRVVPQNIFSDASSQIEYKMVTLVLEFDECMGYKVFDDFRSEDIQKNIDGSFTVRATVPEGDWIYGCIMSYEEHVKVVEPLYVRDNLVNKYKKMLEKYLK</sequence>
<gene>
    <name evidence="1" type="ORF">rsdtw13_06230</name>
</gene>
<evidence type="ECO:0000313" key="2">
    <source>
        <dbReference type="Proteomes" id="UP001058074"/>
    </source>
</evidence>
<proteinExistence type="predicted"/>
<evidence type="ECO:0000313" key="1">
    <source>
        <dbReference type="EMBL" id="GKX65365.1"/>
    </source>
</evidence>
<reference evidence="1" key="1">
    <citation type="journal article" date="2025" name="Int. J. Syst. Evol. Microbiol.">
        <title>Inconstantimicrobium mannanitabidum sp. nov., a novel member of the family Clostridiaceae isolated from anoxic soil under the treatment of reductive soil disinfestation.</title>
        <authorList>
            <person name="Ueki A."/>
            <person name="Tonouchi A."/>
            <person name="Honma S."/>
            <person name="Kaku N."/>
            <person name="Ueki K."/>
        </authorList>
    </citation>
    <scope>NUCLEOTIDE SEQUENCE</scope>
    <source>
        <strain evidence="1">TW13</strain>
    </source>
</reference>
<comment type="caution">
    <text evidence="1">The sequence shown here is derived from an EMBL/GenBank/DDBJ whole genome shotgun (WGS) entry which is preliminary data.</text>
</comment>
<dbReference type="Proteomes" id="UP001058074">
    <property type="component" value="Unassembled WGS sequence"/>
</dbReference>
<name>A0ACB5R8D6_9CLOT</name>
<accession>A0ACB5R8D6</accession>
<keyword evidence="2" id="KW-1185">Reference proteome</keyword>